<evidence type="ECO:0000256" key="5">
    <source>
        <dbReference type="ARBA" id="ARBA00022605"/>
    </source>
</evidence>
<dbReference type="SUPFAM" id="SSF51366">
    <property type="entry name" value="Ribulose-phoshate binding barrel"/>
    <property type="match status" value="1"/>
</dbReference>
<evidence type="ECO:0000256" key="1">
    <source>
        <dbReference type="ARBA" id="ARBA00001164"/>
    </source>
</evidence>
<comment type="pathway">
    <text evidence="2 9">Amino-acid biosynthesis; L-tryptophan biosynthesis; L-tryptophan from chorismate: step 3/5.</text>
</comment>
<comment type="catalytic activity">
    <reaction evidence="1 9">
        <text>N-(5-phospho-beta-D-ribosyl)anthranilate = 1-(2-carboxyphenylamino)-1-deoxy-D-ribulose 5-phosphate</text>
        <dbReference type="Rhea" id="RHEA:21540"/>
        <dbReference type="ChEBI" id="CHEBI:18277"/>
        <dbReference type="ChEBI" id="CHEBI:58613"/>
        <dbReference type="EC" id="5.3.1.24"/>
    </reaction>
</comment>
<organism evidence="11 12">
    <name type="scientific">Kitasatospora viridis</name>
    <dbReference type="NCBI Taxonomy" id="281105"/>
    <lineage>
        <taxon>Bacteria</taxon>
        <taxon>Bacillati</taxon>
        <taxon>Actinomycetota</taxon>
        <taxon>Actinomycetes</taxon>
        <taxon>Kitasatosporales</taxon>
        <taxon>Streptomycetaceae</taxon>
        <taxon>Kitasatospora</taxon>
    </lineage>
</organism>
<evidence type="ECO:0000256" key="4">
    <source>
        <dbReference type="ARBA" id="ARBA00022272"/>
    </source>
</evidence>
<feature type="domain" description="N-(5'phosphoribosyl) anthranilate isomerase (PRAI)" evidence="10">
    <location>
        <begin position="6"/>
        <end position="201"/>
    </location>
</feature>
<evidence type="ECO:0000256" key="8">
    <source>
        <dbReference type="ARBA" id="ARBA00023235"/>
    </source>
</evidence>
<evidence type="ECO:0000313" key="12">
    <source>
        <dbReference type="Proteomes" id="UP000317940"/>
    </source>
</evidence>
<evidence type="ECO:0000259" key="10">
    <source>
        <dbReference type="Pfam" id="PF00697"/>
    </source>
</evidence>
<dbReference type="UniPathway" id="UPA00035">
    <property type="reaction ID" value="UER00042"/>
</dbReference>
<keyword evidence="5 9" id="KW-0028">Amino-acid biosynthesis</keyword>
<dbReference type="Proteomes" id="UP000317940">
    <property type="component" value="Unassembled WGS sequence"/>
</dbReference>
<dbReference type="PANTHER" id="PTHR42894">
    <property type="entry name" value="N-(5'-PHOSPHORIBOSYL)ANTHRANILATE ISOMERASE"/>
    <property type="match status" value="1"/>
</dbReference>
<dbReference type="InterPro" id="IPR011060">
    <property type="entry name" value="RibuloseP-bd_barrel"/>
</dbReference>
<keyword evidence="7 9" id="KW-0057">Aromatic amino acid biosynthesis</keyword>
<dbReference type="Gene3D" id="3.20.20.70">
    <property type="entry name" value="Aldolase class I"/>
    <property type="match status" value="1"/>
</dbReference>
<reference evidence="11 12" key="1">
    <citation type="submission" date="2019-06" db="EMBL/GenBank/DDBJ databases">
        <title>Sequencing the genomes of 1000 actinobacteria strains.</title>
        <authorList>
            <person name="Klenk H.-P."/>
        </authorList>
    </citation>
    <scope>NUCLEOTIDE SEQUENCE [LARGE SCALE GENOMIC DNA]</scope>
    <source>
        <strain evidence="11 12">DSM 44826</strain>
    </source>
</reference>
<evidence type="ECO:0000256" key="7">
    <source>
        <dbReference type="ARBA" id="ARBA00023141"/>
    </source>
</evidence>
<dbReference type="EMBL" id="VIWT01000001">
    <property type="protein sequence ID" value="TWF97007.1"/>
    <property type="molecule type" value="Genomic_DNA"/>
</dbReference>
<dbReference type="InterPro" id="IPR013785">
    <property type="entry name" value="Aldolase_TIM"/>
</dbReference>
<keyword evidence="6 9" id="KW-0822">Tryptophan biosynthesis</keyword>
<dbReference type="InterPro" id="IPR044643">
    <property type="entry name" value="TrpF_fam"/>
</dbReference>
<dbReference type="PANTHER" id="PTHR42894:SF1">
    <property type="entry name" value="N-(5'-PHOSPHORIBOSYL)ANTHRANILATE ISOMERASE"/>
    <property type="match status" value="1"/>
</dbReference>
<proteinExistence type="inferred from homology"/>
<sequence>MTDMFVKVCGVRNAADVAAGVAAGADALGFMLTESVRKLDTGTARALAAELPPGVLSVGVVNGVPAAEAGRLALAAGVRALQLHGRYTREDFAALAHLPLRLLRATHLDPDSAEPPELATGAYGEEMLLLDSPSYGRGERWDLGRLESARPSGKWLLAGGLTPANVAGAIRVAKPWGVDVSSGVESSRGIKDPQLIRDFVAAAKNAAKAENAENVENA</sequence>
<dbReference type="GO" id="GO:0000162">
    <property type="term" value="P:L-tryptophan biosynthetic process"/>
    <property type="evidence" value="ECO:0007669"/>
    <property type="project" value="UniProtKB-UniRule"/>
</dbReference>
<dbReference type="Pfam" id="PF00697">
    <property type="entry name" value="PRAI"/>
    <property type="match status" value="1"/>
</dbReference>
<protein>
    <recommendedName>
        <fullName evidence="4 9">N-(5'-phosphoribosyl)anthranilate isomerase</fullName>
        <shortName evidence="9">PRAI</shortName>
        <ecNumber evidence="3 9">5.3.1.24</ecNumber>
    </recommendedName>
</protein>
<dbReference type="CDD" id="cd00405">
    <property type="entry name" value="PRAI"/>
    <property type="match status" value="1"/>
</dbReference>
<evidence type="ECO:0000256" key="6">
    <source>
        <dbReference type="ARBA" id="ARBA00022822"/>
    </source>
</evidence>
<evidence type="ECO:0000256" key="3">
    <source>
        <dbReference type="ARBA" id="ARBA00012572"/>
    </source>
</evidence>
<keyword evidence="8 9" id="KW-0413">Isomerase</keyword>
<dbReference type="InterPro" id="IPR001240">
    <property type="entry name" value="PRAI_dom"/>
</dbReference>
<dbReference type="EC" id="5.3.1.24" evidence="3 9"/>
<comment type="similarity">
    <text evidence="9">Belongs to the TrpF family.</text>
</comment>
<evidence type="ECO:0000313" key="11">
    <source>
        <dbReference type="EMBL" id="TWF97007.1"/>
    </source>
</evidence>
<evidence type="ECO:0000256" key="9">
    <source>
        <dbReference type="HAMAP-Rule" id="MF_00135"/>
    </source>
</evidence>
<keyword evidence="12" id="KW-1185">Reference proteome</keyword>
<evidence type="ECO:0000256" key="2">
    <source>
        <dbReference type="ARBA" id="ARBA00004664"/>
    </source>
</evidence>
<name>A0A561UCB7_9ACTN</name>
<dbReference type="AlphaFoldDB" id="A0A561UCB7"/>
<gene>
    <name evidence="9" type="primary">trpF</name>
    <name evidence="11" type="ORF">FHX73_11781</name>
</gene>
<dbReference type="GO" id="GO:0004640">
    <property type="term" value="F:phosphoribosylanthranilate isomerase activity"/>
    <property type="evidence" value="ECO:0007669"/>
    <property type="project" value="UniProtKB-UniRule"/>
</dbReference>
<comment type="caution">
    <text evidence="11">The sequence shown here is derived from an EMBL/GenBank/DDBJ whole genome shotgun (WGS) entry which is preliminary data.</text>
</comment>
<accession>A0A561UCB7</accession>
<dbReference type="HAMAP" id="MF_00135">
    <property type="entry name" value="PRAI"/>
    <property type="match status" value="1"/>
</dbReference>